<evidence type="ECO:0000256" key="2">
    <source>
        <dbReference type="SAM" id="SignalP"/>
    </source>
</evidence>
<dbReference type="PROSITE" id="PS50213">
    <property type="entry name" value="FAS1"/>
    <property type="match status" value="2"/>
</dbReference>
<feature type="signal peptide" evidence="2">
    <location>
        <begin position="1"/>
        <end position="23"/>
    </location>
</feature>
<dbReference type="PANTHER" id="PTHR10900:SF77">
    <property type="entry name" value="FI19380P1"/>
    <property type="match status" value="1"/>
</dbReference>
<dbReference type="Pfam" id="PF02469">
    <property type="entry name" value="Fasciclin"/>
    <property type="match status" value="2"/>
</dbReference>
<dbReference type="PANTHER" id="PTHR10900">
    <property type="entry name" value="PERIOSTIN-RELATED"/>
    <property type="match status" value="1"/>
</dbReference>
<feature type="compositionally biased region" description="Low complexity" evidence="1">
    <location>
        <begin position="354"/>
        <end position="371"/>
    </location>
</feature>
<feature type="region of interest" description="Disordered" evidence="1">
    <location>
        <begin position="354"/>
        <end position="374"/>
    </location>
</feature>
<dbReference type="GO" id="GO:0016236">
    <property type="term" value="P:macroautophagy"/>
    <property type="evidence" value="ECO:0007669"/>
    <property type="project" value="TreeGrafter"/>
</dbReference>
<dbReference type="SUPFAM" id="SSF82153">
    <property type="entry name" value="FAS1 domain"/>
    <property type="match status" value="2"/>
</dbReference>
<name>A0A8H3WDC2_9PEZI</name>
<keyword evidence="2" id="KW-0732">Signal</keyword>
<feature type="domain" description="FAS1" evidence="3">
    <location>
        <begin position="24"/>
        <end position="175"/>
    </location>
</feature>
<gene>
    <name evidence="4" type="ORF">GQ607_009092</name>
</gene>
<dbReference type="AlphaFoldDB" id="A0A8H3WDC2"/>
<dbReference type="Gene3D" id="2.30.180.10">
    <property type="entry name" value="FAS1 domain"/>
    <property type="match status" value="2"/>
</dbReference>
<sequence length="398" mass="41745">MIASVVPFGVFGLVATLMNTVTAQKEDLGTVLQSKNLTTYYNLIKKYPEVLFKLPNYQGVTIVAPSNAAFENIPGTQLNAIWNESDPSIAVPILEYHILQGTVSTDALVSGPSVLRSSLLQDSAWTNVTGGQNVLVNKQSGDVIVFTSSEGIRTTQVEGDIKFAGGLVQVVDNLLIPPARLENTTESFKLPAFLGALYAAKLIPAISNEKNVTIFAPRNEAFQRIAGSVKNMDSNAVKKFLNYHVVPGRVLASSDLKNGTNLTTLASQSLRTIRSGNNLFLNSAQIIQPDILIANGIMHIIDNVLNPDVPSNPSPDAASQPPVFPESSASGLPFTTALPCTVSCPVTTSSATLTGTAARTASTTGVRTTTSPGLATPRCTGLNAGVAVGVLAGIAALV</sequence>
<evidence type="ECO:0000313" key="5">
    <source>
        <dbReference type="Proteomes" id="UP000434172"/>
    </source>
</evidence>
<keyword evidence="5" id="KW-1185">Reference proteome</keyword>
<evidence type="ECO:0000259" key="3">
    <source>
        <dbReference type="PROSITE" id="PS50213"/>
    </source>
</evidence>
<accession>A0A8H3WDC2</accession>
<reference evidence="4 5" key="1">
    <citation type="submission" date="2019-12" db="EMBL/GenBank/DDBJ databases">
        <title>A genome sequence resource for the geographically widespread anthracnose pathogen Colletotrichum asianum.</title>
        <authorList>
            <person name="Meng Y."/>
        </authorList>
    </citation>
    <scope>NUCLEOTIDE SEQUENCE [LARGE SCALE GENOMIC DNA]</scope>
    <source>
        <strain evidence="4 5">ICMP 18580</strain>
    </source>
</reference>
<dbReference type="GO" id="GO:0000329">
    <property type="term" value="C:fungal-type vacuole membrane"/>
    <property type="evidence" value="ECO:0007669"/>
    <property type="project" value="TreeGrafter"/>
</dbReference>
<proteinExistence type="predicted"/>
<evidence type="ECO:0000256" key="1">
    <source>
        <dbReference type="SAM" id="MobiDB-lite"/>
    </source>
</evidence>
<comment type="caution">
    <text evidence="4">The sequence shown here is derived from an EMBL/GenBank/DDBJ whole genome shotgun (WGS) entry which is preliminary data.</text>
</comment>
<dbReference type="InterPro" id="IPR036378">
    <property type="entry name" value="FAS1_dom_sf"/>
</dbReference>
<organism evidence="4 5">
    <name type="scientific">Colletotrichum asianum</name>
    <dbReference type="NCBI Taxonomy" id="702518"/>
    <lineage>
        <taxon>Eukaryota</taxon>
        <taxon>Fungi</taxon>
        <taxon>Dikarya</taxon>
        <taxon>Ascomycota</taxon>
        <taxon>Pezizomycotina</taxon>
        <taxon>Sordariomycetes</taxon>
        <taxon>Hypocreomycetidae</taxon>
        <taxon>Glomerellales</taxon>
        <taxon>Glomerellaceae</taxon>
        <taxon>Colletotrichum</taxon>
        <taxon>Colletotrichum gloeosporioides species complex</taxon>
    </lineage>
</organism>
<dbReference type="EMBL" id="WOWK01000050">
    <property type="protein sequence ID" value="KAF0323646.1"/>
    <property type="molecule type" value="Genomic_DNA"/>
</dbReference>
<protein>
    <submittedName>
        <fullName evidence="4">Fasciclin domain-containing protein</fullName>
    </submittedName>
</protein>
<evidence type="ECO:0000313" key="4">
    <source>
        <dbReference type="EMBL" id="KAF0323646.1"/>
    </source>
</evidence>
<dbReference type="InterPro" id="IPR000782">
    <property type="entry name" value="FAS1_domain"/>
</dbReference>
<feature type="chain" id="PRO_5034835814" evidence="2">
    <location>
        <begin position="24"/>
        <end position="398"/>
    </location>
</feature>
<dbReference type="SMART" id="SM00554">
    <property type="entry name" value="FAS1"/>
    <property type="match status" value="2"/>
</dbReference>
<dbReference type="Proteomes" id="UP000434172">
    <property type="component" value="Unassembled WGS sequence"/>
</dbReference>
<feature type="domain" description="FAS1" evidence="3">
    <location>
        <begin position="177"/>
        <end position="305"/>
    </location>
</feature>
<dbReference type="InterPro" id="IPR050904">
    <property type="entry name" value="Adhesion/Biosynth-related"/>
</dbReference>
<dbReference type="OrthoDB" id="286301at2759"/>